<dbReference type="Gene3D" id="3.60.21.10">
    <property type="match status" value="1"/>
</dbReference>
<dbReference type="AlphaFoldDB" id="A0A6J4RSH9"/>
<reference evidence="2" key="1">
    <citation type="submission" date="2020-02" db="EMBL/GenBank/DDBJ databases">
        <authorList>
            <person name="Meier V. D."/>
        </authorList>
    </citation>
    <scope>NUCLEOTIDE SEQUENCE</scope>
    <source>
        <strain evidence="2">AVDCRST_MAG53</strain>
    </source>
</reference>
<feature type="transmembrane region" description="Helical" evidence="1">
    <location>
        <begin position="445"/>
        <end position="470"/>
    </location>
</feature>
<proteinExistence type="predicted"/>
<protein>
    <recommendedName>
        <fullName evidence="3">Calcineurin-like phosphoesterase domain-containing protein</fullName>
    </recommendedName>
</protein>
<dbReference type="PANTHER" id="PTHR34211">
    <property type="entry name" value="CALCINEURIN-LIKE METALLO-PHOSPHOESTERASE SUPERFAMILY PROTEIN"/>
    <property type="match status" value="1"/>
</dbReference>
<dbReference type="EMBL" id="CADCVR010000008">
    <property type="protein sequence ID" value="CAA9474980.1"/>
    <property type="molecule type" value="Genomic_DNA"/>
</dbReference>
<feature type="transmembrane region" description="Helical" evidence="1">
    <location>
        <begin position="412"/>
        <end position="433"/>
    </location>
</feature>
<organism evidence="2">
    <name type="scientific">uncultured Solirubrobacteraceae bacterium</name>
    <dbReference type="NCBI Taxonomy" id="1162706"/>
    <lineage>
        <taxon>Bacteria</taxon>
        <taxon>Bacillati</taxon>
        <taxon>Actinomycetota</taxon>
        <taxon>Thermoleophilia</taxon>
        <taxon>Solirubrobacterales</taxon>
        <taxon>Solirubrobacteraceae</taxon>
        <taxon>environmental samples</taxon>
    </lineage>
</organism>
<name>A0A6J4RSH9_9ACTN</name>
<feature type="transmembrane region" description="Helical" evidence="1">
    <location>
        <begin position="384"/>
        <end position="405"/>
    </location>
</feature>
<accession>A0A6J4RSH9</accession>
<evidence type="ECO:0000313" key="2">
    <source>
        <dbReference type="EMBL" id="CAA9474980.1"/>
    </source>
</evidence>
<keyword evidence="1" id="KW-1133">Transmembrane helix</keyword>
<gene>
    <name evidence="2" type="ORF">AVDCRST_MAG53-207</name>
</gene>
<evidence type="ECO:0008006" key="3">
    <source>
        <dbReference type="Google" id="ProtNLM"/>
    </source>
</evidence>
<keyword evidence="1" id="KW-0812">Transmembrane</keyword>
<keyword evidence="1" id="KW-0472">Membrane</keyword>
<dbReference type="InterPro" id="IPR029052">
    <property type="entry name" value="Metallo-depent_PP-like"/>
</dbReference>
<dbReference type="SUPFAM" id="SSF56300">
    <property type="entry name" value="Metallo-dependent phosphatases"/>
    <property type="match status" value="1"/>
</dbReference>
<dbReference type="PANTHER" id="PTHR34211:SF3">
    <property type="entry name" value="CALCINEURIN-LIKE METALLO-PHOSPHOESTERASE SUPERFAMILY PROTEIN"/>
    <property type="match status" value="1"/>
</dbReference>
<sequence length="572" mass="61178">MNDVEREAATPSERPRVLAALGFERRPMVRWLSPPILVAAAVRVVASELFGQYADKREFEAALDPQPGPPLTYGEQDADEDGALWIDFVADLGDGFDATYAVASLLASPRLELGGHVLPRGRALIMGGDQVYPDPTREAYEHRFRGPYRAAFPWTDRRRPDLLAIPGNHDWYDGLTNFMRFFCGGLDIGAWRTRQRRSYFAVRLPHRRWLLGIDIQLDTYIDAPQLAYFKAVGLAPGDHVVLVTGKPSWTKVERDHVPDSYKNLRYFEDEVVRAAGAEVRLTLTGDLHHYARYSAEDGSQLVTAGGGGAYLAPTHLLPAALTLPEGRPTYALQTTYPDRAASRRIARGAWALPRLAPDLCAVVAGLHALLGVSLYAGLTSGDGWFALFALLALVLAAATFGYCSVVGRLRRALAAAGHAAAHLALACAPALVATQALGAEGVAGGVLVAAGSAVSGFLLGGVTFGVYLILAHPFAPGHANEVLACQAIPDHKNFLRLRFGADGVTIFPVGIPRVPRAWAPAPDDGTEAPYLRPVGHGLEAQLIEEPVHVPDGHGKPVAGPVAEPIATPAGGG</sequence>
<evidence type="ECO:0000256" key="1">
    <source>
        <dbReference type="SAM" id="Phobius"/>
    </source>
</evidence>